<dbReference type="InterPro" id="IPR028098">
    <property type="entry name" value="Glyco_trans_4-like_N"/>
</dbReference>
<feature type="domain" description="Glycosyltransferase subfamily 4-like N-terminal" evidence="2">
    <location>
        <begin position="13"/>
        <end position="165"/>
    </location>
</feature>
<sequence length="358" mass="41482">MRVIHIISTLNLGGAENFVVQFANQQSETDEIIVVVLRQSDAYHNYISKINARIKLIQLDWKKKYSGIQFIELDRILKIEQPDIIHVHLHNPLYYVYGLSFIRKKYKYVHTMHNSFTIWKPVMRLCNRLRFLNNSVLHICVSRSIYEELKLNFPKLKTTYVENGIQRYQPLRSQQQVKDYWNQSLKCKETDFRFLMIANNSPFKNVSLLIDACKILQMKYSQIKCLIVGNVSEEKRISENIFFSGVQNDAADFITQADALCVVSTEEGMPIVALEALSLGVPVISTPAGGMKDVVNHGYNGFITKDFTIESFCNNVLTFLRLSEEERKLLKLNAKDSFSKKYSINQVHQSYLKAYKVL</sequence>
<dbReference type="Pfam" id="PF13439">
    <property type="entry name" value="Glyco_transf_4"/>
    <property type="match status" value="1"/>
</dbReference>
<name>A0A1H7MHZ5_AQUAM</name>
<dbReference type="AlphaFoldDB" id="A0A1H7MHZ5"/>
<dbReference type="EMBL" id="FOAB01000003">
    <property type="protein sequence ID" value="SEL10940.1"/>
    <property type="molecule type" value="Genomic_DNA"/>
</dbReference>
<dbReference type="Proteomes" id="UP000198521">
    <property type="component" value="Unassembled WGS sequence"/>
</dbReference>
<keyword evidence="4" id="KW-1185">Reference proteome</keyword>
<dbReference type="Pfam" id="PF00534">
    <property type="entry name" value="Glycos_transf_1"/>
    <property type="match status" value="1"/>
</dbReference>
<dbReference type="Gene3D" id="3.40.50.2000">
    <property type="entry name" value="Glycogen Phosphorylase B"/>
    <property type="match status" value="2"/>
</dbReference>
<dbReference type="PANTHER" id="PTHR45947">
    <property type="entry name" value="SULFOQUINOVOSYL TRANSFERASE SQD2"/>
    <property type="match status" value="1"/>
</dbReference>
<evidence type="ECO:0000313" key="3">
    <source>
        <dbReference type="EMBL" id="SEL10940.1"/>
    </source>
</evidence>
<dbReference type="STRING" id="1038014.SAMN04487910_1746"/>
<dbReference type="GO" id="GO:0016757">
    <property type="term" value="F:glycosyltransferase activity"/>
    <property type="evidence" value="ECO:0007669"/>
    <property type="project" value="InterPro"/>
</dbReference>
<proteinExistence type="predicted"/>
<protein>
    <submittedName>
        <fullName evidence="3">Glycosyltransferase involved in cell wall bisynthesis</fullName>
    </submittedName>
</protein>
<dbReference type="RefSeq" id="WP_091407546.1">
    <property type="nucleotide sequence ID" value="NZ_FOAB01000003.1"/>
</dbReference>
<evidence type="ECO:0000259" key="2">
    <source>
        <dbReference type="Pfam" id="PF13439"/>
    </source>
</evidence>
<feature type="domain" description="Glycosyl transferase family 1" evidence="1">
    <location>
        <begin position="181"/>
        <end position="334"/>
    </location>
</feature>
<dbReference type="OrthoDB" id="1522162at2"/>
<dbReference type="InterPro" id="IPR050194">
    <property type="entry name" value="Glycosyltransferase_grp1"/>
</dbReference>
<evidence type="ECO:0000259" key="1">
    <source>
        <dbReference type="Pfam" id="PF00534"/>
    </source>
</evidence>
<reference evidence="3 4" key="1">
    <citation type="submission" date="2016-10" db="EMBL/GenBank/DDBJ databases">
        <authorList>
            <person name="de Groot N.N."/>
        </authorList>
    </citation>
    <scope>NUCLEOTIDE SEQUENCE [LARGE SCALE GENOMIC DNA]</scope>
    <source>
        <strain evidence="3 4">DSM 25232</strain>
    </source>
</reference>
<organism evidence="3 4">
    <name type="scientific">Aquimarina amphilecti</name>
    <dbReference type="NCBI Taxonomy" id="1038014"/>
    <lineage>
        <taxon>Bacteria</taxon>
        <taxon>Pseudomonadati</taxon>
        <taxon>Bacteroidota</taxon>
        <taxon>Flavobacteriia</taxon>
        <taxon>Flavobacteriales</taxon>
        <taxon>Flavobacteriaceae</taxon>
        <taxon>Aquimarina</taxon>
    </lineage>
</organism>
<dbReference type="InterPro" id="IPR001296">
    <property type="entry name" value="Glyco_trans_1"/>
</dbReference>
<dbReference type="PANTHER" id="PTHR45947:SF15">
    <property type="entry name" value="TEICHURONIC ACID BIOSYNTHESIS GLYCOSYLTRANSFERASE TUAC-RELATED"/>
    <property type="match status" value="1"/>
</dbReference>
<dbReference type="CDD" id="cd03811">
    <property type="entry name" value="GT4_GT28_WabH-like"/>
    <property type="match status" value="1"/>
</dbReference>
<dbReference type="SUPFAM" id="SSF53756">
    <property type="entry name" value="UDP-Glycosyltransferase/glycogen phosphorylase"/>
    <property type="match status" value="1"/>
</dbReference>
<accession>A0A1H7MHZ5</accession>
<gene>
    <name evidence="3" type="ORF">SAMN04487910_1746</name>
</gene>
<evidence type="ECO:0000313" key="4">
    <source>
        <dbReference type="Proteomes" id="UP000198521"/>
    </source>
</evidence>
<keyword evidence="3" id="KW-0808">Transferase</keyword>